<proteinExistence type="predicted"/>
<name>A0A061ELU6_THECC</name>
<reference evidence="2 3" key="1">
    <citation type="journal article" date="2013" name="Genome Biol.">
        <title>The genome sequence of the most widely cultivated cacao type and its use to identify candidate genes regulating pod color.</title>
        <authorList>
            <person name="Motamayor J.C."/>
            <person name="Mockaitis K."/>
            <person name="Schmutz J."/>
            <person name="Haiminen N."/>
            <person name="Iii D.L."/>
            <person name="Cornejo O."/>
            <person name="Findley S.D."/>
            <person name="Zheng P."/>
            <person name="Utro F."/>
            <person name="Royaert S."/>
            <person name="Saski C."/>
            <person name="Jenkins J."/>
            <person name="Podicheti R."/>
            <person name="Zhao M."/>
            <person name="Scheffler B.E."/>
            <person name="Stack J.C."/>
            <person name="Feltus F.A."/>
            <person name="Mustiga G.M."/>
            <person name="Amores F."/>
            <person name="Phillips W."/>
            <person name="Marelli J.P."/>
            <person name="May G.D."/>
            <person name="Shapiro H."/>
            <person name="Ma J."/>
            <person name="Bustamante C.D."/>
            <person name="Schnell R.J."/>
            <person name="Main D."/>
            <person name="Gilbert D."/>
            <person name="Parida L."/>
            <person name="Kuhn D.N."/>
        </authorList>
    </citation>
    <scope>NUCLEOTIDE SEQUENCE [LARGE SCALE GENOMIC DNA]</scope>
    <source>
        <strain evidence="3">cv. Matina 1-6</strain>
    </source>
</reference>
<feature type="region of interest" description="Disordered" evidence="1">
    <location>
        <begin position="1"/>
        <end position="47"/>
    </location>
</feature>
<dbReference type="Pfam" id="PF14299">
    <property type="entry name" value="PP2"/>
    <property type="match status" value="1"/>
</dbReference>
<dbReference type="Proteomes" id="UP000026915">
    <property type="component" value="Chromosome 4"/>
</dbReference>
<dbReference type="AlphaFoldDB" id="A0A061ELU6"/>
<feature type="compositionally biased region" description="Polar residues" evidence="1">
    <location>
        <begin position="32"/>
        <end position="47"/>
    </location>
</feature>
<feature type="compositionally biased region" description="Basic and acidic residues" evidence="1">
    <location>
        <begin position="1"/>
        <end position="10"/>
    </location>
</feature>
<dbReference type="EMBL" id="CM001882">
    <property type="protein sequence ID" value="EOY05342.1"/>
    <property type="molecule type" value="Genomic_DNA"/>
</dbReference>
<gene>
    <name evidence="2" type="ORF">TCM_020361</name>
</gene>
<dbReference type="InterPro" id="IPR025886">
    <property type="entry name" value="PP2-like"/>
</dbReference>
<organism evidence="2 3">
    <name type="scientific">Theobroma cacao</name>
    <name type="common">Cacao</name>
    <name type="synonym">Cocoa</name>
    <dbReference type="NCBI Taxonomy" id="3641"/>
    <lineage>
        <taxon>Eukaryota</taxon>
        <taxon>Viridiplantae</taxon>
        <taxon>Streptophyta</taxon>
        <taxon>Embryophyta</taxon>
        <taxon>Tracheophyta</taxon>
        <taxon>Spermatophyta</taxon>
        <taxon>Magnoliopsida</taxon>
        <taxon>eudicotyledons</taxon>
        <taxon>Gunneridae</taxon>
        <taxon>Pentapetalae</taxon>
        <taxon>rosids</taxon>
        <taxon>malvids</taxon>
        <taxon>Malvales</taxon>
        <taxon>Malvaceae</taxon>
        <taxon>Byttnerioideae</taxon>
        <taxon>Theobroma</taxon>
    </lineage>
</organism>
<accession>A0A061ELU6</accession>
<keyword evidence="3" id="KW-1185">Reference proteome</keyword>
<dbReference type="PANTHER" id="PTHR33033">
    <property type="entry name" value="POLYNUCLEOTIDYL TRANSFERASE, RIBONUCLEASE H-LIKE SUPERFAMILY PROTEIN-RELATED"/>
    <property type="match status" value="1"/>
</dbReference>
<evidence type="ECO:0008006" key="4">
    <source>
        <dbReference type="Google" id="ProtNLM"/>
    </source>
</evidence>
<dbReference type="HOGENOM" id="CLU_651185_0_0_1"/>
<evidence type="ECO:0000313" key="2">
    <source>
        <dbReference type="EMBL" id="EOY05342.1"/>
    </source>
</evidence>
<dbReference type="InterPro" id="IPR044730">
    <property type="entry name" value="RNase_H-like_dom_plant"/>
</dbReference>
<dbReference type="PANTHER" id="PTHR33033:SF83">
    <property type="entry name" value="REVERSE TRANSCRIPTASE-LIKE PROTEIN"/>
    <property type="match status" value="1"/>
</dbReference>
<dbReference type="InParanoid" id="A0A061ELU6"/>
<dbReference type="Gramene" id="EOY05342">
    <property type="protein sequence ID" value="EOY05342"/>
    <property type="gene ID" value="TCM_020361"/>
</dbReference>
<protein>
    <recommendedName>
        <fullName evidence="4">RNase H type-1 domain-containing protein</fullName>
    </recommendedName>
</protein>
<dbReference type="InterPro" id="IPR012337">
    <property type="entry name" value="RNaseH-like_sf"/>
</dbReference>
<dbReference type="CDD" id="cd06222">
    <property type="entry name" value="RNase_H_like"/>
    <property type="match status" value="1"/>
</dbReference>
<dbReference type="SUPFAM" id="SSF53098">
    <property type="entry name" value="Ribonuclease H-like"/>
    <property type="match status" value="1"/>
</dbReference>
<sequence length="422" mass="48455">MMEEIKEGKQMKRKAPADISHGTDQDNEEQVWPTQPSSDQPNSNGNIMQKNSALMKEIENTMDICSFLDLVFDEDHDTAISHFSETLSQGGLDIMDLELKNWALLNKWLWRYVNEANNFWRKAISVIYNLEPKQLIPTDQNHKPSLLWNYITKPLNPTNKYHELVVNGFGFMLGKGDSISLWNDFCGMYSPSSFCKAYHNDSHIPNNPWKDLWIEYAPPQVELFYWQALQGKMATKVILMERDEAIKGKPGPAGIEGVLRDHLGFIRGTFSFTIGIEDSNYAEFLAIKEGINFFFSSPWESTHYLEVEIFLRYPTKITFKHIMREANTVADGLAKAGVMIPTTGFSEVAELVGITMIGFEGNIETKILSPKTTYVAYLVFKFAECRYEFRQCHVNFYVKFQEKEAKTRKVFLDPPVGMPQLS</sequence>
<evidence type="ECO:0000256" key="1">
    <source>
        <dbReference type="SAM" id="MobiDB-lite"/>
    </source>
</evidence>
<evidence type="ECO:0000313" key="3">
    <source>
        <dbReference type="Proteomes" id="UP000026915"/>
    </source>
</evidence>